<dbReference type="EMBL" id="RBXL01000001">
    <property type="protein sequence ID" value="RKT44867.1"/>
    <property type="molecule type" value="Genomic_DNA"/>
</dbReference>
<organism evidence="1 2">
    <name type="scientific">Thiocapsa rosea</name>
    <dbReference type="NCBI Taxonomy" id="69360"/>
    <lineage>
        <taxon>Bacteria</taxon>
        <taxon>Pseudomonadati</taxon>
        <taxon>Pseudomonadota</taxon>
        <taxon>Gammaproteobacteria</taxon>
        <taxon>Chromatiales</taxon>
        <taxon>Chromatiaceae</taxon>
        <taxon>Thiocapsa</taxon>
    </lineage>
</organism>
<evidence type="ECO:0000313" key="2">
    <source>
        <dbReference type="Proteomes" id="UP000274556"/>
    </source>
</evidence>
<dbReference type="AlphaFoldDB" id="A0A495V922"/>
<proteinExistence type="predicted"/>
<accession>A0A495V922</accession>
<dbReference type="OrthoDB" id="5517330at2"/>
<reference evidence="1 2" key="1">
    <citation type="submission" date="2018-10" db="EMBL/GenBank/DDBJ databases">
        <title>Genomic Encyclopedia of Archaeal and Bacterial Type Strains, Phase II (KMG-II): from individual species to whole genera.</title>
        <authorList>
            <person name="Goeker M."/>
        </authorList>
    </citation>
    <scope>NUCLEOTIDE SEQUENCE [LARGE SCALE GENOMIC DNA]</scope>
    <source>
        <strain evidence="1 2">DSM 235</strain>
    </source>
</reference>
<sequence length="296" mass="29566">MHDLDRVRLESGADFEQWAEPPADNGASALQAEAFEFEASEEPFAAAGEMVFDEAQEMELAGELLATTSDAELDQFLGALIGRAGQVIGQAVRSPTAQALGGYLKGAARQALPAVGGWVGDQLGSAAGSWAGGRVGSAAGGLAGSRLGGVPGGAAGRIAGGAAGRYVGGRAGSAAGRWLGTQAGTAAGRLFGLELEGLSGEDQEFEVARHFVRFAGAAVRNAATAPASPNPVAAARAAAIAAAERHAPGLLRPTAPRRPGPAVAPAIGTSSALGLAGRAQSGRWMRRGNKIVVLGL</sequence>
<keyword evidence="2" id="KW-1185">Reference proteome</keyword>
<comment type="caution">
    <text evidence="1">The sequence shown here is derived from an EMBL/GenBank/DDBJ whole genome shotgun (WGS) entry which is preliminary data.</text>
</comment>
<protein>
    <submittedName>
        <fullName evidence="1">Uncharacterized protein</fullName>
    </submittedName>
</protein>
<evidence type="ECO:0000313" key="1">
    <source>
        <dbReference type="EMBL" id="RKT44867.1"/>
    </source>
</evidence>
<dbReference type="Proteomes" id="UP000274556">
    <property type="component" value="Unassembled WGS sequence"/>
</dbReference>
<gene>
    <name evidence="1" type="ORF">BDD21_2271</name>
</gene>
<name>A0A495V922_9GAMM</name>
<dbReference type="RefSeq" id="WP_120797245.1">
    <property type="nucleotide sequence ID" value="NZ_RBXL01000001.1"/>
</dbReference>